<comment type="caution">
    <text evidence="1">The sequence shown here is derived from an EMBL/GenBank/DDBJ whole genome shotgun (WGS) entry which is preliminary data.</text>
</comment>
<accession>A0A9W4E4P5</accession>
<dbReference type="Proteomes" id="UP001152519">
    <property type="component" value="Unassembled WGS sequence"/>
</dbReference>
<dbReference type="RefSeq" id="WP_251487722.1">
    <property type="nucleotide sequence ID" value="NZ_CAJSLV010000046.1"/>
</dbReference>
<organism evidence="1 2">
    <name type="scientific">Actinacidiphila cocklensis</name>
    <dbReference type="NCBI Taxonomy" id="887465"/>
    <lineage>
        <taxon>Bacteria</taxon>
        <taxon>Bacillati</taxon>
        <taxon>Actinomycetota</taxon>
        <taxon>Actinomycetes</taxon>
        <taxon>Kitasatosporales</taxon>
        <taxon>Streptomycetaceae</taxon>
        <taxon>Actinacidiphila</taxon>
    </lineage>
</organism>
<gene>
    <name evidence="1" type="ORF">SCOCK_180154</name>
</gene>
<evidence type="ECO:0000313" key="2">
    <source>
        <dbReference type="Proteomes" id="UP001152519"/>
    </source>
</evidence>
<proteinExistence type="predicted"/>
<evidence type="ECO:0000313" key="1">
    <source>
        <dbReference type="EMBL" id="CAG6392777.1"/>
    </source>
</evidence>
<dbReference type="AlphaFoldDB" id="A0A9W4E4P5"/>
<dbReference type="EMBL" id="CAJSLV010000046">
    <property type="protein sequence ID" value="CAG6392777.1"/>
    <property type="molecule type" value="Genomic_DNA"/>
</dbReference>
<sequence length="156" mass="17833">MELKHGRDLTRISRELRKMDDRELLKRFRRELRAAAKPLVPAVRASIRQIPSSRPYTAAGLRGQMARATGLEVKTTGRQAAVIIRVDGRKMPVKAKALQAYMEGTKPKWRHPVFGNRNVYVQQQPHPYFFTVMRTGGTRARLAVNRVIDQVSKDIT</sequence>
<reference evidence="1" key="1">
    <citation type="submission" date="2021-05" db="EMBL/GenBank/DDBJ databases">
        <authorList>
            <person name="Arsene-Ploetze F."/>
        </authorList>
    </citation>
    <scope>NUCLEOTIDE SEQUENCE</scope>
    <source>
        <strain evidence="1">DSM 42138</strain>
    </source>
</reference>
<keyword evidence="2" id="KW-1185">Reference proteome</keyword>
<evidence type="ECO:0008006" key="3">
    <source>
        <dbReference type="Google" id="ProtNLM"/>
    </source>
</evidence>
<protein>
    <recommendedName>
        <fullName evidence="3">HK97 gp10 family phage protein</fullName>
    </recommendedName>
</protein>
<name>A0A9W4E4P5_9ACTN</name>